<feature type="transmembrane region" description="Helical" evidence="2">
    <location>
        <begin position="12"/>
        <end position="31"/>
    </location>
</feature>
<evidence type="ECO:0000256" key="2">
    <source>
        <dbReference type="SAM" id="Phobius"/>
    </source>
</evidence>
<dbReference type="EMBL" id="DXEM01000028">
    <property type="protein sequence ID" value="HIX68150.1"/>
    <property type="molecule type" value="Genomic_DNA"/>
</dbReference>
<gene>
    <name evidence="3" type="ORF">H9735_08565</name>
</gene>
<proteinExistence type="predicted"/>
<evidence type="ECO:0000313" key="4">
    <source>
        <dbReference type="Proteomes" id="UP000886721"/>
    </source>
</evidence>
<evidence type="ECO:0000313" key="3">
    <source>
        <dbReference type="EMBL" id="HIX68150.1"/>
    </source>
</evidence>
<sequence>MEILRETFFVQGLITSLVIAILAKIIVWRSYRRLLRASENMDKPQRRWIGVLKKKFENYYQLDADVHNTACIVDKYFENHKLLGISITFWEQIPGLCGILCMLLGCAGAARGILRSEDIFLWLRSLMISAMIGLMVFLIDGLFQPEHMKKMIHTNLVNFLENVLPNRVNKSLKKKEKHDQQQKKQKENMKTEKKETEQIRDHWEQIASAKELELTREDIQTLKDFINDL</sequence>
<feature type="region of interest" description="Disordered" evidence="1">
    <location>
        <begin position="171"/>
        <end position="199"/>
    </location>
</feature>
<keyword evidence="2" id="KW-0472">Membrane</keyword>
<reference evidence="3" key="2">
    <citation type="submission" date="2021-04" db="EMBL/GenBank/DDBJ databases">
        <authorList>
            <person name="Gilroy R."/>
        </authorList>
    </citation>
    <scope>NUCLEOTIDE SEQUENCE</scope>
    <source>
        <strain evidence="3">CHK191-13928</strain>
    </source>
</reference>
<feature type="transmembrane region" description="Helical" evidence="2">
    <location>
        <begin position="119"/>
        <end position="143"/>
    </location>
</feature>
<accession>A0A9D1WY43</accession>
<evidence type="ECO:0000256" key="1">
    <source>
        <dbReference type="SAM" id="MobiDB-lite"/>
    </source>
</evidence>
<organism evidence="3 4">
    <name type="scientific">Candidatus Anaerostipes excrementavium</name>
    <dbReference type="NCBI Taxonomy" id="2838463"/>
    <lineage>
        <taxon>Bacteria</taxon>
        <taxon>Bacillati</taxon>
        <taxon>Bacillota</taxon>
        <taxon>Clostridia</taxon>
        <taxon>Lachnospirales</taxon>
        <taxon>Lachnospiraceae</taxon>
        <taxon>Anaerostipes</taxon>
    </lineage>
</organism>
<feature type="transmembrane region" description="Helical" evidence="2">
    <location>
        <begin position="93"/>
        <end position="113"/>
    </location>
</feature>
<comment type="caution">
    <text evidence="3">The sequence shown here is derived from an EMBL/GenBank/DDBJ whole genome shotgun (WGS) entry which is preliminary data.</text>
</comment>
<keyword evidence="2" id="KW-0812">Transmembrane</keyword>
<dbReference type="Proteomes" id="UP000886721">
    <property type="component" value="Unassembled WGS sequence"/>
</dbReference>
<dbReference type="AlphaFoldDB" id="A0A9D1WY43"/>
<name>A0A9D1WY43_9FIRM</name>
<feature type="compositionally biased region" description="Basic and acidic residues" evidence="1">
    <location>
        <begin position="177"/>
        <end position="199"/>
    </location>
</feature>
<reference evidence="3" key="1">
    <citation type="journal article" date="2021" name="PeerJ">
        <title>Extensive microbial diversity within the chicken gut microbiome revealed by metagenomics and culture.</title>
        <authorList>
            <person name="Gilroy R."/>
            <person name="Ravi A."/>
            <person name="Getino M."/>
            <person name="Pursley I."/>
            <person name="Horton D.L."/>
            <person name="Alikhan N.F."/>
            <person name="Baker D."/>
            <person name="Gharbi K."/>
            <person name="Hall N."/>
            <person name="Watson M."/>
            <person name="Adriaenssens E.M."/>
            <person name="Foster-Nyarko E."/>
            <person name="Jarju S."/>
            <person name="Secka A."/>
            <person name="Antonio M."/>
            <person name="Oren A."/>
            <person name="Chaudhuri R.R."/>
            <person name="La Ragione R."/>
            <person name="Hildebrand F."/>
            <person name="Pallen M.J."/>
        </authorList>
    </citation>
    <scope>NUCLEOTIDE SEQUENCE</scope>
    <source>
        <strain evidence="3">CHK191-13928</strain>
    </source>
</reference>
<protein>
    <submittedName>
        <fullName evidence="3">Uncharacterized protein</fullName>
    </submittedName>
</protein>
<keyword evidence="2" id="KW-1133">Transmembrane helix</keyword>